<dbReference type="SUPFAM" id="SSF51569">
    <property type="entry name" value="Aldolase"/>
    <property type="match status" value="1"/>
</dbReference>
<accession>A0A1F6CDB6</accession>
<dbReference type="AlphaFoldDB" id="A0A1F6CDB6"/>
<feature type="region of interest" description="Disordered" evidence="1">
    <location>
        <begin position="94"/>
        <end position="144"/>
    </location>
</feature>
<dbReference type="EMBL" id="MFKF01000269">
    <property type="protein sequence ID" value="OGG47184.1"/>
    <property type="molecule type" value="Genomic_DNA"/>
</dbReference>
<feature type="compositionally biased region" description="Low complexity" evidence="1">
    <location>
        <begin position="118"/>
        <end position="144"/>
    </location>
</feature>
<organism evidence="2 3">
    <name type="scientific">Handelsmanbacteria sp. (strain RIFCSPLOWO2_12_FULL_64_10)</name>
    <dbReference type="NCBI Taxonomy" id="1817868"/>
    <lineage>
        <taxon>Bacteria</taxon>
        <taxon>Candidatus Handelsmaniibacteriota</taxon>
    </lineage>
</organism>
<dbReference type="Proteomes" id="UP000178606">
    <property type="component" value="Unassembled WGS sequence"/>
</dbReference>
<evidence type="ECO:0000256" key="1">
    <source>
        <dbReference type="SAM" id="MobiDB-lite"/>
    </source>
</evidence>
<reference evidence="2 3" key="1">
    <citation type="journal article" date="2016" name="Nat. Commun.">
        <title>Thousands of microbial genomes shed light on interconnected biogeochemical processes in an aquifer system.</title>
        <authorList>
            <person name="Anantharaman K."/>
            <person name="Brown C.T."/>
            <person name="Hug L.A."/>
            <person name="Sharon I."/>
            <person name="Castelle C.J."/>
            <person name="Probst A.J."/>
            <person name="Thomas B.C."/>
            <person name="Singh A."/>
            <person name="Wilkins M.J."/>
            <person name="Karaoz U."/>
            <person name="Brodie E.L."/>
            <person name="Williams K.H."/>
            <person name="Hubbard S.S."/>
            <person name="Banfield J.F."/>
        </authorList>
    </citation>
    <scope>NUCLEOTIDE SEQUENCE [LARGE SCALE GENOMIC DNA]</scope>
    <source>
        <strain evidence="3">RIFCSPLOWO2_12_FULL_64_10</strain>
    </source>
</reference>
<evidence type="ECO:0000313" key="2">
    <source>
        <dbReference type="EMBL" id="OGG47184.1"/>
    </source>
</evidence>
<evidence type="ECO:0000313" key="3">
    <source>
        <dbReference type="Proteomes" id="UP000178606"/>
    </source>
</evidence>
<proteinExistence type="predicted"/>
<dbReference type="InterPro" id="IPR013785">
    <property type="entry name" value="Aldolase_TIM"/>
</dbReference>
<protein>
    <submittedName>
        <fullName evidence="2">Uncharacterized protein</fullName>
    </submittedName>
</protein>
<gene>
    <name evidence="2" type="ORF">A3F84_11340</name>
</gene>
<dbReference type="Gene3D" id="3.20.20.70">
    <property type="entry name" value="Aldolase class I"/>
    <property type="match status" value="1"/>
</dbReference>
<comment type="caution">
    <text evidence="2">The sequence shown here is derived from an EMBL/GenBank/DDBJ whole genome shotgun (WGS) entry which is preliminary data.</text>
</comment>
<name>A0A1F6CDB6_HANXR</name>
<sequence length="144" mass="15679">MAGVTSAAGCAFPELAVALWESTRNHDYTRAFEQQHQLNELTAALEGYALTTGRTVYRDLLRMRGLSIKRYPRWPSEELEEEGRNRLYEELEGLGAFAGLSTPPPRPMPAPDEEPQVAAAPAGDPEPEAALSEGSEGAEPAEQP</sequence>